<keyword evidence="2" id="KW-1185">Reference proteome</keyword>
<dbReference type="RefSeq" id="WP_202952481.1">
    <property type="nucleotide sequence ID" value="NZ_JAPCID010000050.1"/>
</dbReference>
<name>A0ABT4RRA4_9ACTN</name>
<evidence type="ECO:0008006" key="3">
    <source>
        <dbReference type="Google" id="ProtNLM"/>
    </source>
</evidence>
<dbReference type="Proteomes" id="UP001147700">
    <property type="component" value="Unassembled WGS sequence"/>
</dbReference>
<evidence type="ECO:0000313" key="2">
    <source>
        <dbReference type="Proteomes" id="UP001147700"/>
    </source>
</evidence>
<comment type="caution">
    <text evidence="1">The sequence shown here is derived from an EMBL/GenBank/DDBJ whole genome shotgun (WGS) entry which is preliminary data.</text>
</comment>
<evidence type="ECO:0000313" key="1">
    <source>
        <dbReference type="EMBL" id="MDA0141109.1"/>
    </source>
</evidence>
<dbReference type="Gene3D" id="3.40.30.10">
    <property type="entry name" value="Glutaredoxin"/>
    <property type="match status" value="1"/>
</dbReference>
<dbReference type="InterPro" id="IPR036249">
    <property type="entry name" value="Thioredoxin-like_sf"/>
</dbReference>
<sequence length="276" mass="30184">MAAVQITEYTDPGCPFAFSAEPIRWRLKWLYGDQLEWHLRMVVLTESVEDYAAKGLTAEILAGGNDRLAREHGMPMDTRVKPRLWATAPACRAVVAAREHAPELEWPLLRRLRVRHFAGQMLDEHATIADAAVDVGLDPVQLAGWIETTSFEADKAAARNPTPAALAQAHKLAQWEGGMRYTCPSYELSGPGGALSVPGFQPWAAYEVALANVAPDLLRREAATDVAEVLRWAGTPLATKEVAVVMDTDVLSAREALGRIAVEHHVGADGFWTLTD</sequence>
<accession>A0ABT4RRA4</accession>
<reference evidence="1" key="1">
    <citation type="submission" date="2022-10" db="EMBL/GenBank/DDBJ databases">
        <title>The WGS of Solirubrobacter sp. CPCC 204708.</title>
        <authorList>
            <person name="Jiang Z."/>
        </authorList>
    </citation>
    <scope>NUCLEOTIDE SEQUENCE</scope>
    <source>
        <strain evidence="1">CPCC 204708</strain>
    </source>
</reference>
<dbReference type="SUPFAM" id="SSF52833">
    <property type="entry name" value="Thioredoxin-like"/>
    <property type="match status" value="1"/>
</dbReference>
<protein>
    <recommendedName>
        <fullName evidence="3">DSBA-like thioredoxin domain-containing protein</fullName>
    </recommendedName>
</protein>
<dbReference type="EMBL" id="JAPCID010000050">
    <property type="protein sequence ID" value="MDA0141109.1"/>
    <property type="molecule type" value="Genomic_DNA"/>
</dbReference>
<organism evidence="1 2">
    <name type="scientific">Solirubrobacter deserti</name>
    <dbReference type="NCBI Taxonomy" id="2282478"/>
    <lineage>
        <taxon>Bacteria</taxon>
        <taxon>Bacillati</taxon>
        <taxon>Actinomycetota</taxon>
        <taxon>Thermoleophilia</taxon>
        <taxon>Solirubrobacterales</taxon>
        <taxon>Solirubrobacteraceae</taxon>
        <taxon>Solirubrobacter</taxon>
    </lineage>
</organism>
<gene>
    <name evidence="1" type="ORF">OJ962_26665</name>
</gene>
<proteinExistence type="predicted"/>